<gene>
    <name evidence="3" type="ORF">MARPO_0072s0103</name>
</gene>
<feature type="region of interest" description="Disordered" evidence="1">
    <location>
        <begin position="207"/>
        <end position="289"/>
    </location>
</feature>
<proteinExistence type="predicted"/>
<dbReference type="AlphaFoldDB" id="A0A2R6WNE0"/>
<keyword evidence="2" id="KW-0472">Membrane</keyword>
<organism evidence="3 4">
    <name type="scientific">Marchantia polymorpha</name>
    <name type="common">Common liverwort</name>
    <name type="synonym">Marchantia aquatica</name>
    <dbReference type="NCBI Taxonomy" id="3197"/>
    <lineage>
        <taxon>Eukaryota</taxon>
        <taxon>Viridiplantae</taxon>
        <taxon>Streptophyta</taxon>
        <taxon>Embryophyta</taxon>
        <taxon>Marchantiophyta</taxon>
        <taxon>Marchantiopsida</taxon>
        <taxon>Marchantiidae</taxon>
        <taxon>Marchantiales</taxon>
        <taxon>Marchantiaceae</taxon>
        <taxon>Marchantia</taxon>
    </lineage>
</organism>
<evidence type="ECO:0000313" key="3">
    <source>
        <dbReference type="EMBL" id="PTQ35370.1"/>
    </source>
</evidence>
<keyword evidence="2" id="KW-1133">Transmembrane helix</keyword>
<feature type="region of interest" description="Disordered" evidence="1">
    <location>
        <begin position="1"/>
        <end position="41"/>
    </location>
</feature>
<protein>
    <submittedName>
        <fullName evidence="3">Uncharacterized protein</fullName>
    </submittedName>
</protein>
<name>A0A2R6WNE0_MARPO</name>
<evidence type="ECO:0000256" key="2">
    <source>
        <dbReference type="SAM" id="Phobius"/>
    </source>
</evidence>
<evidence type="ECO:0000256" key="1">
    <source>
        <dbReference type="SAM" id="MobiDB-lite"/>
    </source>
</evidence>
<sequence length="404" mass="44410">MIGVGVSRGRVPACLPPEKRSSGHTLHAPGNAAPARSAGAVGSATGMLMRRRRYGAQVRISATLARPSEPGPQPGLCINEGLRESAVGALSRDSPRLQILYASRTSRPLDKARRSAQPRTSPTRLREILLRLGRAEERGSKAGGQAGRQAGRQAPALAGPWEWRYGGAGRVRLSPSAGPARRGRGGAMVRGDAGRWELDARGDVTVAGNRYEREGQSATNGMQRWMNPSSSYCRRRRSRRRRRRRKKQKIRKRGTGKVSRKKISKRDGMGRDERRRKKREKYSSQRPTELDGMGLGKARLLLLLLLLMLLLLVLWLCCVGVLLRSVGGLNMLLQLDLEPRGSFNDILEFGGDCAARRGGCFAAGMRVGERGESKLGREDSRTRPGQTRPDPRDQSTTRNRTGLS</sequence>
<dbReference type="Proteomes" id="UP000244005">
    <property type="component" value="Unassembled WGS sequence"/>
</dbReference>
<keyword evidence="4" id="KW-1185">Reference proteome</keyword>
<accession>A0A2R6WNE0</accession>
<feature type="region of interest" description="Disordered" evidence="1">
    <location>
        <begin position="371"/>
        <end position="404"/>
    </location>
</feature>
<dbReference type="EMBL" id="KZ772744">
    <property type="protein sequence ID" value="PTQ35370.1"/>
    <property type="molecule type" value="Genomic_DNA"/>
</dbReference>
<reference evidence="4" key="1">
    <citation type="journal article" date="2017" name="Cell">
        <title>Insights into land plant evolution garnered from the Marchantia polymorpha genome.</title>
        <authorList>
            <person name="Bowman J.L."/>
            <person name="Kohchi T."/>
            <person name="Yamato K.T."/>
            <person name="Jenkins J."/>
            <person name="Shu S."/>
            <person name="Ishizaki K."/>
            <person name="Yamaoka S."/>
            <person name="Nishihama R."/>
            <person name="Nakamura Y."/>
            <person name="Berger F."/>
            <person name="Adam C."/>
            <person name="Aki S.S."/>
            <person name="Althoff F."/>
            <person name="Araki T."/>
            <person name="Arteaga-Vazquez M.A."/>
            <person name="Balasubrmanian S."/>
            <person name="Barry K."/>
            <person name="Bauer D."/>
            <person name="Boehm C.R."/>
            <person name="Briginshaw L."/>
            <person name="Caballero-Perez J."/>
            <person name="Catarino B."/>
            <person name="Chen F."/>
            <person name="Chiyoda S."/>
            <person name="Chovatia M."/>
            <person name="Davies K.M."/>
            <person name="Delmans M."/>
            <person name="Demura T."/>
            <person name="Dierschke T."/>
            <person name="Dolan L."/>
            <person name="Dorantes-Acosta A.E."/>
            <person name="Eklund D.M."/>
            <person name="Florent S.N."/>
            <person name="Flores-Sandoval E."/>
            <person name="Fujiyama A."/>
            <person name="Fukuzawa H."/>
            <person name="Galik B."/>
            <person name="Grimanelli D."/>
            <person name="Grimwood J."/>
            <person name="Grossniklaus U."/>
            <person name="Hamada T."/>
            <person name="Haseloff J."/>
            <person name="Hetherington A.J."/>
            <person name="Higo A."/>
            <person name="Hirakawa Y."/>
            <person name="Hundley H.N."/>
            <person name="Ikeda Y."/>
            <person name="Inoue K."/>
            <person name="Inoue S.I."/>
            <person name="Ishida S."/>
            <person name="Jia Q."/>
            <person name="Kakita M."/>
            <person name="Kanazawa T."/>
            <person name="Kawai Y."/>
            <person name="Kawashima T."/>
            <person name="Kennedy M."/>
            <person name="Kinose K."/>
            <person name="Kinoshita T."/>
            <person name="Kohara Y."/>
            <person name="Koide E."/>
            <person name="Komatsu K."/>
            <person name="Kopischke S."/>
            <person name="Kubo M."/>
            <person name="Kyozuka J."/>
            <person name="Lagercrantz U."/>
            <person name="Lin S.S."/>
            <person name="Lindquist E."/>
            <person name="Lipzen A.M."/>
            <person name="Lu C.W."/>
            <person name="De Luna E."/>
            <person name="Martienssen R.A."/>
            <person name="Minamino N."/>
            <person name="Mizutani M."/>
            <person name="Mizutani M."/>
            <person name="Mochizuki N."/>
            <person name="Monte I."/>
            <person name="Mosher R."/>
            <person name="Nagasaki H."/>
            <person name="Nakagami H."/>
            <person name="Naramoto S."/>
            <person name="Nishitani K."/>
            <person name="Ohtani M."/>
            <person name="Okamoto T."/>
            <person name="Okumura M."/>
            <person name="Phillips J."/>
            <person name="Pollak B."/>
            <person name="Reinders A."/>
            <person name="Rovekamp M."/>
            <person name="Sano R."/>
            <person name="Sawa S."/>
            <person name="Schmid M.W."/>
            <person name="Shirakawa M."/>
            <person name="Solano R."/>
            <person name="Spunde A."/>
            <person name="Suetsugu N."/>
            <person name="Sugano S."/>
            <person name="Sugiyama A."/>
            <person name="Sun R."/>
            <person name="Suzuki Y."/>
            <person name="Takenaka M."/>
            <person name="Takezawa D."/>
            <person name="Tomogane H."/>
            <person name="Tsuzuki M."/>
            <person name="Ueda T."/>
            <person name="Umeda M."/>
            <person name="Ward J.M."/>
            <person name="Watanabe Y."/>
            <person name="Yazaki K."/>
            <person name="Yokoyama R."/>
            <person name="Yoshitake Y."/>
            <person name="Yotsui I."/>
            <person name="Zachgo S."/>
            <person name="Schmutz J."/>
        </authorList>
    </citation>
    <scope>NUCLEOTIDE SEQUENCE [LARGE SCALE GENOMIC DNA]</scope>
    <source>
        <strain evidence="4">Tak-1</strain>
    </source>
</reference>
<feature type="compositionally biased region" description="Basic residues" evidence="1">
    <location>
        <begin position="233"/>
        <end position="264"/>
    </location>
</feature>
<keyword evidence="2" id="KW-0812">Transmembrane</keyword>
<feature type="compositionally biased region" description="Polar residues" evidence="1">
    <location>
        <begin position="216"/>
        <end position="232"/>
    </location>
</feature>
<feature type="transmembrane region" description="Helical" evidence="2">
    <location>
        <begin position="300"/>
        <end position="323"/>
    </location>
</feature>
<evidence type="ECO:0000313" key="4">
    <source>
        <dbReference type="Proteomes" id="UP000244005"/>
    </source>
</evidence>
<feature type="compositionally biased region" description="Basic and acidic residues" evidence="1">
    <location>
        <begin position="371"/>
        <end position="382"/>
    </location>
</feature>